<keyword evidence="7" id="KW-0998">Cell outer membrane</keyword>
<name>A0A1N6D7L7_9BACT</name>
<dbReference type="Proteomes" id="UP000185003">
    <property type="component" value="Unassembled WGS sequence"/>
</dbReference>
<evidence type="ECO:0000256" key="7">
    <source>
        <dbReference type="ARBA" id="ARBA00023237"/>
    </source>
</evidence>
<dbReference type="AlphaFoldDB" id="A0A1N6D7L7"/>
<evidence type="ECO:0000313" key="10">
    <source>
        <dbReference type="Proteomes" id="UP000185003"/>
    </source>
</evidence>
<evidence type="ECO:0000256" key="8">
    <source>
        <dbReference type="SAM" id="SignalP"/>
    </source>
</evidence>
<dbReference type="Gene3D" id="2.40.160.60">
    <property type="entry name" value="Outer membrane protein transport protein (OMPP1/FadL/TodX)"/>
    <property type="match status" value="1"/>
</dbReference>
<feature type="chain" id="PRO_5013042909" evidence="8">
    <location>
        <begin position="21"/>
        <end position="513"/>
    </location>
</feature>
<accession>A0A1N6D7L7</accession>
<dbReference type="RefSeq" id="WP_074237508.1">
    <property type="nucleotide sequence ID" value="NZ_FSRA01000001.1"/>
</dbReference>
<dbReference type="GO" id="GO:0015483">
    <property type="term" value="F:long-chain fatty acid transporting porin activity"/>
    <property type="evidence" value="ECO:0007669"/>
    <property type="project" value="TreeGrafter"/>
</dbReference>
<evidence type="ECO:0000256" key="4">
    <source>
        <dbReference type="ARBA" id="ARBA00022692"/>
    </source>
</evidence>
<evidence type="ECO:0000256" key="5">
    <source>
        <dbReference type="ARBA" id="ARBA00022729"/>
    </source>
</evidence>
<dbReference type="InterPro" id="IPR005017">
    <property type="entry name" value="OMPP1/FadL/TodX"/>
</dbReference>
<comment type="subcellular location">
    <subcellularLocation>
        <location evidence="1">Cell outer membrane</location>
        <topology evidence="1">Multi-pass membrane protein</topology>
    </subcellularLocation>
</comment>
<dbReference type="SUPFAM" id="SSF56935">
    <property type="entry name" value="Porins"/>
    <property type="match status" value="1"/>
</dbReference>
<keyword evidence="10" id="KW-1185">Reference proteome</keyword>
<dbReference type="EMBL" id="FSRA01000001">
    <property type="protein sequence ID" value="SIN66812.1"/>
    <property type="molecule type" value="Genomic_DNA"/>
</dbReference>
<keyword evidence="6" id="KW-0472">Membrane</keyword>
<evidence type="ECO:0000313" key="9">
    <source>
        <dbReference type="EMBL" id="SIN66812.1"/>
    </source>
</evidence>
<evidence type="ECO:0000256" key="6">
    <source>
        <dbReference type="ARBA" id="ARBA00023136"/>
    </source>
</evidence>
<proteinExistence type="inferred from homology"/>
<evidence type="ECO:0000256" key="1">
    <source>
        <dbReference type="ARBA" id="ARBA00004571"/>
    </source>
</evidence>
<gene>
    <name evidence="9" type="ORF">SAMN04488055_0414</name>
</gene>
<dbReference type="PANTHER" id="PTHR35093">
    <property type="entry name" value="OUTER MEMBRANE PROTEIN NMB0088-RELATED"/>
    <property type="match status" value="1"/>
</dbReference>
<sequence>MNKRTAFLLIALGVSAQAWAQDEADALRYSRLTTGGTARTQAIGGAAGSLGGDISATHVNPAGLGFFRTSEVVITPGFNFRSNKQDYLGTRTDASNSNFTLGNLGIVFGMPTSNSSSGWRNVAFSLDYNRLADFNNKYYIDGVNTTTSYVDRWVDRLNNNGSPLSFNDAASIDPLGASLAFNTYLVDTINGGYATWVNPTLPGGIRQRDRVSTEGGLNEFSLGMGANYSDKLYVGLSLNFPTLRYERSRTFAEDDLSGDNNNDFAYFEHTERLKTDGVGFNAKIGAIYAPVPNVRIGASFHTPTWYNMRDATTARVQVDTEGYQPDGQSERYQDTEELTDGLPVEYEYSLQTPWRAMGSFSYIFGTDPDVKQQHGFITADVEYVDYASAKYRFNKGTEGDRDFARQLNNSMDNLYKGAVNIRVGGELKFNVIAVRAGYAFYGSPYQNSEVEANTQKISGGLGYRNKGFFADLTYVHTMSKDQYQPYTLAGSKIAPATVNGTVGSVLMTVGFKF</sequence>
<dbReference type="OrthoDB" id="9765571at2"/>
<dbReference type="PANTHER" id="PTHR35093:SF8">
    <property type="entry name" value="OUTER MEMBRANE PROTEIN NMB0088-RELATED"/>
    <property type="match status" value="1"/>
</dbReference>
<keyword evidence="5 8" id="KW-0732">Signal</keyword>
<dbReference type="STRING" id="536979.SAMN04488055_0414"/>
<organism evidence="9 10">
    <name type="scientific">Chitinophaga niabensis</name>
    <dbReference type="NCBI Taxonomy" id="536979"/>
    <lineage>
        <taxon>Bacteria</taxon>
        <taxon>Pseudomonadati</taxon>
        <taxon>Bacteroidota</taxon>
        <taxon>Chitinophagia</taxon>
        <taxon>Chitinophagales</taxon>
        <taxon>Chitinophagaceae</taxon>
        <taxon>Chitinophaga</taxon>
    </lineage>
</organism>
<keyword evidence="3" id="KW-1134">Transmembrane beta strand</keyword>
<reference evidence="10" key="1">
    <citation type="submission" date="2016-11" db="EMBL/GenBank/DDBJ databases">
        <authorList>
            <person name="Varghese N."/>
            <person name="Submissions S."/>
        </authorList>
    </citation>
    <scope>NUCLEOTIDE SEQUENCE [LARGE SCALE GENOMIC DNA]</scope>
    <source>
        <strain evidence="10">DSM 24787</strain>
    </source>
</reference>
<evidence type="ECO:0000256" key="2">
    <source>
        <dbReference type="ARBA" id="ARBA00008163"/>
    </source>
</evidence>
<feature type="signal peptide" evidence="8">
    <location>
        <begin position="1"/>
        <end position="20"/>
    </location>
</feature>
<comment type="similarity">
    <text evidence="2">Belongs to the OmpP1/FadL family.</text>
</comment>
<keyword evidence="4" id="KW-0812">Transmembrane</keyword>
<evidence type="ECO:0000256" key="3">
    <source>
        <dbReference type="ARBA" id="ARBA00022452"/>
    </source>
</evidence>
<dbReference type="GO" id="GO:0009279">
    <property type="term" value="C:cell outer membrane"/>
    <property type="evidence" value="ECO:0007669"/>
    <property type="project" value="UniProtKB-SubCell"/>
</dbReference>
<protein>
    <submittedName>
        <fullName evidence="9">Outer membrane protein transport protein (OMPP1/FadL/TodX)</fullName>
    </submittedName>
</protein>